<evidence type="ECO:0000259" key="7">
    <source>
        <dbReference type="Pfam" id="PF02668"/>
    </source>
</evidence>
<dbReference type="SUPFAM" id="SSF51197">
    <property type="entry name" value="Clavaminate synthase-like"/>
    <property type="match status" value="1"/>
</dbReference>
<keyword evidence="6" id="KW-0408">Iron</keyword>
<comment type="similarity">
    <text evidence="2">Belongs to the TfdA dioxygenase family.</text>
</comment>
<reference evidence="8 9" key="1">
    <citation type="journal article" date="2014" name="Nature">
        <title>An environmental bacterial taxon with a large and distinct metabolic repertoire.</title>
        <authorList>
            <person name="Wilson M.C."/>
            <person name="Mori T."/>
            <person name="Ruckert C."/>
            <person name="Uria A.R."/>
            <person name="Helf M.J."/>
            <person name="Takada K."/>
            <person name="Gernert C."/>
            <person name="Steffens U.A."/>
            <person name="Heycke N."/>
            <person name="Schmitt S."/>
            <person name="Rinke C."/>
            <person name="Helfrich E.J."/>
            <person name="Brachmann A.O."/>
            <person name="Gurgui C."/>
            <person name="Wakimoto T."/>
            <person name="Kracht M."/>
            <person name="Crusemann M."/>
            <person name="Hentschel U."/>
            <person name="Abe I."/>
            <person name="Matsunaga S."/>
            <person name="Kalinowski J."/>
            <person name="Takeyama H."/>
            <person name="Piel J."/>
        </authorList>
    </citation>
    <scope>NUCLEOTIDE SEQUENCE [LARGE SCALE GENOMIC DNA]</scope>
    <source>
        <strain evidence="9">TSY1</strain>
    </source>
</reference>
<dbReference type="PANTHER" id="PTHR43779">
    <property type="entry name" value="DIOXYGENASE RV0097-RELATED"/>
    <property type="match status" value="1"/>
</dbReference>
<dbReference type="InterPro" id="IPR051178">
    <property type="entry name" value="TfdA_dioxygenase"/>
</dbReference>
<dbReference type="AlphaFoldDB" id="W4LMP5"/>
<dbReference type="GO" id="GO:0046872">
    <property type="term" value="F:metal ion binding"/>
    <property type="evidence" value="ECO:0007669"/>
    <property type="project" value="UniProtKB-KW"/>
</dbReference>
<comment type="cofactor">
    <cofactor evidence="1">
        <name>Fe(2+)</name>
        <dbReference type="ChEBI" id="CHEBI:29033"/>
    </cofactor>
</comment>
<keyword evidence="9" id="KW-1185">Reference proteome</keyword>
<keyword evidence="5" id="KW-0560">Oxidoreductase</keyword>
<evidence type="ECO:0000256" key="6">
    <source>
        <dbReference type="ARBA" id="ARBA00023004"/>
    </source>
</evidence>
<protein>
    <recommendedName>
        <fullName evidence="7">TauD/TfdA-like domain-containing protein</fullName>
    </recommendedName>
</protein>
<keyword evidence="4" id="KW-0223">Dioxygenase</keyword>
<dbReference type="Pfam" id="PF02668">
    <property type="entry name" value="TauD"/>
    <property type="match status" value="1"/>
</dbReference>
<evidence type="ECO:0000256" key="5">
    <source>
        <dbReference type="ARBA" id="ARBA00023002"/>
    </source>
</evidence>
<dbReference type="Gene3D" id="3.60.130.10">
    <property type="entry name" value="Clavaminate synthase-like"/>
    <property type="match status" value="1"/>
</dbReference>
<evidence type="ECO:0000313" key="9">
    <source>
        <dbReference type="Proteomes" id="UP000019141"/>
    </source>
</evidence>
<evidence type="ECO:0000256" key="2">
    <source>
        <dbReference type="ARBA" id="ARBA00005896"/>
    </source>
</evidence>
<evidence type="ECO:0000256" key="3">
    <source>
        <dbReference type="ARBA" id="ARBA00022723"/>
    </source>
</evidence>
<evidence type="ECO:0000256" key="4">
    <source>
        <dbReference type="ARBA" id="ARBA00022964"/>
    </source>
</evidence>
<comment type="caution">
    <text evidence="8">The sequence shown here is derived from an EMBL/GenBank/DDBJ whole genome shotgun (WGS) entry which is preliminary data.</text>
</comment>
<dbReference type="Proteomes" id="UP000019141">
    <property type="component" value="Unassembled WGS sequence"/>
</dbReference>
<organism evidence="8 9">
    <name type="scientific">Entotheonella factor</name>
    <dbReference type="NCBI Taxonomy" id="1429438"/>
    <lineage>
        <taxon>Bacteria</taxon>
        <taxon>Pseudomonadati</taxon>
        <taxon>Nitrospinota/Tectimicrobiota group</taxon>
        <taxon>Candidatus Tectimicrobiota</taxon>
        <taxon>Candidatus Entotheonellia</taxon>
        <taxon>Candidatus Entotheonellales</taxon>
        <taxon>Candidatus Entotheonellaceae</taxon>
        <taxon>Candidatus Entotheonella</taxon>
    </lineage>
</organism>
<dbReference type="PANTHER" id="PTHR43779:SF2">
    <property type="entry name" value="ALPHA-KETOGLUTARATE-DEPENDENT XANTHINE DIOXYGENASE XAN1"/>
    <property type="match status" value="1"/>
</dbReference>
<dbReference type="InterPro" id="IPR003819">
    <property type="entry name" value="TauD/TfdA-like"/>
</dbReference>
<evidence type="ECO:0000256" key="1">
    <source>
        <dbReference type="ARBA" id="ARBA00001954"/>
    </source>
</evidence>
<proteinExistence type="inferred from homology"/>
<evidence type="ECO:0000313" key="8">
    <source>
        <dbReference type="EMBL" id="ETW99348.1"/>
    </source>
</evidence>
<gene>
    <name evidence="8" type="ORF">ETSY1_15370</name>
</gene>
<accession>W4LMP5</accession>
<dbReference type="GO" id="GO:0016706">
    <property type="term" value="F:2-oxoglutarate-dependent dioxygenase activity"/>
    <property type="evidence" value="ECO:0007669"/>
    <property type="project" value="UniProtKB-ARBA"/>
</dbReference>
<dbReference type="HOGENOM" id="CLU_036005_2_0_7"/>
<keyword evidence="3" id="KW-0479">Metal-binding</keyword>
<dbReference type="InterPro" id="IPR042098">
    <property type="entry name" value="TauD-like_sf"/>
</dbReference>
<dbReference type="EMBL" id="AZHW01000457">
    <property type="protein sequence ID" value="ETW99348.1"/>
    <property type="molecule type" value="Genomic_DNA"/>
</dbReference>
<feature type="domain" description="TauD/TfdA-like" evidence="7">
    <location>
        <begin position="49"/>
        <end position="333"/>
    </location>
</feature>
<name>W4LMP5_ENTF1</name>
<sequence length="343" mass="38633">MTSPSSQSFCVFEVILMEHKTSPLNGNFGILIDHVTCCDLENPAFQRHAYDLWTRHGGLLVVRGDDLIELTPEALVAWSNVFGDVEDKSLAARESKMVNGFPILRIGNIKDETGELIATFASVPPLESDDDIRYNAETRRPVWHTDSTFRQHPPIGSVFHCKQAPPEGAETLFADMRSAFAQLPTETQNHLESLEAVCSLAHHDKKISLYSPGYPVLTPEQRAANPPNRVPLVLKHPVSGERALYGLNSSTCAIVPKGHEVSEEQMDRYDLEGIEDRSVLILRDLLPFMTGPEFTVKWCWKPGDIVVWDNRCTIHSATGFNHEHYSREMWRLTLLDQAQPQNH</sequence>